<evidence type="ECO:0000256" key="1">
    <source>
        <dbReference type="SAM" id="Phobius"/>
    </source>
</evidence>
<evidence type="ECO:0000313" key="4">
    <source>
        <dbReference type="Proteomes" id="UP000295252"/>
    </source>
</evidence>
<reference evidence="4" key="1">
    <citation type="journal article" date="2014" name="Science">
        <title>The coffee genome provides insight into the convergent evolution of caffeine biosynthesis.</title>
        <authorList>
            <person name="Denoeud F."/>
            <person name="Carretero-Paulet L."/>
            <person name="Dereeper A."/>
            <person name="Droc G."/>
            <person name="Guyot R."/>
            <person name="Pietrella M."/>
            <person name="Zheng C."/>
            <person name="Alberti A."/>
            <person name="Anthony F."/>
            <person name="Aprea G."/>
            <person name="Aury J.M."/>
            <person name="Bento P."/>
            <person name="Bernard M."/>
            <person name="Bocs S."/>
            <person name="Campa C."/>
            <person name="Cenci A."/>
            <person name="Combes M.C."/>
            <person name="Crouzillat D."/>
            <person name="Da Silva C."/>
            <person name="Daddiego L."/>
            <person name="De Bellis F."/>
            <person name="Dussert S."/>
            <person name="Garsmeur O."/>
            <person name="Gayraud T."/>
            <person name="Guignon V."/>
            <person name="Jahn K."/>
            <person name="Jamilloux V."/>
            <person name="Joet T."/>
            <person name="Labadie K."/>
            <person name="Lan T."/>
            <person name="Leclercq J."/>
            <person name="Lepelley M."/>
            <person name="Leroy T."/>
            <person name="Li L.T."/>
            <person name="Librado P."/>
            <person name="Lopez L."/>
            <person name="Munoz A."/>
            <person name="Noel B."/>
            <person name="Pallavicini A."/>
            <person name="Perrotta G."/>
            <person name="Poncet V."/>
            <person name="Pot D."/>
            <person name="Priyono X."/>
            <person name="Rigoreau M."/>
            <person name="Rouard M."/>
            <person name="Rozas J."/>
            <person name="Tranchant-Dubreuil C."/>
            <person name="VanBuren R."/>
            <person name="Zhang Q."/>
            <person name="Andrade A.C."/>
            <person name="Argout X."/>
            <person name="Bertrand B."/>
            <person name="de Kochko A."/>
            <person name="Graziosi G."/>
            <person name="Henry R.J."/>
            <person name="Jayarama X."/>
            <person name="Ming R."/>
            <person name="Nagai C."/>
            <person name="Rounsley S."/>
            <person name="Sankoff D."/>
            <person name="Giuliano G."/>
            <person name="Albert V.A."/>
            <person name="Wincker P."/>
            <person name="Lashermes P."/>
        </authorList>
    </citation>
    <scope>NUCLEOTIDE SEQUENCE [LARGE SCALE GENOMIC DNA]</scope>
    <source>
        <strain evidence="4">cv. DH200-94</strain>
    </source>
</reference>
<feature type="domain" description="F-box" evidence="2">
    <location>
        <begin position="47"/>
        <end position="97"/>
    </location>
</feature>
<keyword evidence="1" id="KW-0812">Transmembrane</keyword>
<dbReference type="PhylomeDB" id="A0A068UTI9"/>
<dbReference type="Gramene" id="CDP11860">
    <property type="protein sequence ID" value="CDP11860"/>
    <property type="gene ID" value="GSCOC_T00035131001"/>
</dbReference>
<gene>
    <name evidence="3" type="ORF">GSCOC_T00035131001</name>
</gene>
<dbReference type="CDD" id="cd22160">
    <property type="entry name" value="F-box_AtFBL13-like"/>
    <property type="match status" value="1"/>
</dbReference>
<keyword evidence="1" id="KW-1133">Transmembrane helix</keyword>
<dbReference type="PANTHER" id="PTHR34145:SF28">
    <property type="entry name" value="F-BOX DOMAIN-CONTAINING PROTEIN"/>
    <property type="match status" value="1"/>
</dbReference>
<dbReference type="AlphaFoldDB" id="A0A068UTI9"/>
<dbReference type="OMA" id="HKYDFPF"/>
<feature type="transmembrane region" description="Helical" evidence="1">
    <location>
        <begin position="6"/>
        <end position="25"/>
    </location>
</feature>
<proteinExistence type="predicted"/>
<dbReference type="EMBL" id="HG739144">
    <property type="protein sequence ID" value="CDP11860.1"/>
    <property type="molecule type" value="Genomic_DNA"/>
</dbReference>
<dbReference type="Gene3D" id="1.20.1280.50">
    <property type="match status" value="1"/>
</dbReference>
<dbReference type="InterPro" id="IPR053772">
    <property type="entry name" value="At1g61320/At1g61330-like"/>
</dbReference>
<evidence type="ECO:0000313" key="3">
    <source>
        <dbReference type="EMBL" id="CDP11860.1"/>
    </source>
</evidence>
<dbReference type="InterPro" id="IPR036047">
    <property type="entry name" value="F-box-like_dom_sf"/>
</dbReference>
<dbReference type="Pfam" id="PF23622">
    <property type="entry name" value="LRR_At1g61320_AtMIF1"/>
    <property type="match status" value="1"/>
</dbReference>
<keyword evidence="4" id="KW-1185">Reference proteome</keyword>
<dbReference type="PROSITE" id="PS50181">
    <property type="entry name" value="FBOX"/>
    <property type="match status" value="1"/>
</dbReference>
<dbReference type="InterPro" id="IPR001810">
    <property type="entry name" value="F-box_dom"/>
</dbReference>
<dbReference type="OrthoDB" id="1939276at2759"/>
<dbReference type="InterPro" id="IPR032675">
    <property type="entry name" value="LRR_dom_sf"/>
</dbReference>
<dbReference type="SUPFAM" id="SSF52047">
    <property type="entry name" value="RNI-like"/>
    <property type="match status" value="1"/>
</dbReference>
<dbReference type="Proteomes" id="UP000295252">
    <property type="component" value="Chromosome VII"/>
</dbReference>
<protein>
    <recommendedName>
        <fullName evidence="2">F-box domain-containing protein</fullName>
    </recommendedName>
</protein>
<name>A0A068UTI9_COFCA</name>
<accession>A0A068UTI9</accession>
<dbReference type="InParanoid" id="A0A068UTI9"/>
<dbReference type="Pfam" id="PF00646">
    <property type="entry name" value="F-box"/>
    <property type="match status" value="1"/>
</dbReference>
<sequence length="531" mass="61246">MTTLSNFFFFFLHIFKLFFSFFFLLNPPSRHHWQITTTKMETSNSISATIEDLPESILLHILSFLPTTTAVQTSAVAPKWRNLWHSIPVLHFNIRKFHSCVPDRSAAAARQLFAELISQTLLRRPRHSPLRKFRLKFDYRNYDSIRSYVNSWIRYAVSSRAVELDLTFGLYLSVKAEEDDDGETSADYCFDFSDLINSSVKVLKLRGCKFSLPRSRAFPIKIESLTALYLFGFDFGFVSMDMDVSKLVSLCVNLEFLCIEDVSGLNNLKIVSPKLKELKLSISRQTTLWDKSVEIFAPSLQSISFIWFYMGNYVLKDVSSLIEAHVEFDSREELEDFACWSNLVSLLSGVENLTVQNMWMSRFMQMAELASDNFEEVNKMLEVQFDAESEDNQEELHGKLEVFCLQLSVEEEVFSETFAFNNLRHLVLLTGYTEYDLLGLEAVLKACSTLESMVLEYSYETDFDDILGEEIMERPIVMHMPSLRLVKMEKYRGVKNEVYVVGLLKKYGLVLEKIVAFPAKVGEILSPPFVL</sequence>
<dbReference type="SUPFAM" id="SSF81383">
    <property type="entry name" value="F-box domain"/>
    <property type="match status" value="1"/>
</dbReference>
<dbReference type="Gene3D" id="3.80.10.10">
    <property type="entry name" value="Ribonuclease Inhibitor"/>
    <property type="match status" value="1"/>
</dbReference>
<organism evidence="3 4">
    <name type="scientific">Coffea canephora</name>
    <name type="common">Robusta coffee</name>
    <dbReference type="NCBI Taxonomy" id="49390"/>
    <lineage>
        <taxon>Eukaryota</taxon>
        <taxon>Viridiplantae</taxon>
        <taxon>Streptophyta</taxon>
        <taxon>Embryophyta</taxon>
        <taxon>Tracheophyta</taxon>
        <taxon>Spermatophyta</taxon>
        <taxon>Magnoliopsida</taxon>
        <taxon>eudicotyledons</taxon>
        <taxon>Gunneridae</taxon>
        <taxon>Pentapetalae</taxon>
        <taxon>asterids</taxon>
        <taxon>lamiids</taxon>
        <taxon>Gentianales</taxon>
        <taxon>Rubiaceae</taxon>
        <taxon>Ixoroideae</taxon>
        <taxon>Gardenieae complex</taxon>
        <taxon>Bertiereae - Coffeeae clade</taxon>
        <taxon>Coffeeae</taxon>
        <taxon>Coffea</taxon>
    </lineage>
</organism>
<dbReference type="STRING" id="49390.A0A068UTI9"/>
<dbReference type="InterPro" id="IPR053781">
    <property type="entry name" value="F-box_AtFBL13-like"/>
</dbReference>
<evidence type="ECO:0000259" key="2">
    <source>
        <dbReference type="PROSITE" id="PS50181"/>
    </source>
</evidence>
<keyword evidence="1" id="KW-0472">Membrane</keyword>
<dbReference type="SMART" id="SM00256">
    <property type="entry name" value="FBOX"/>
    <property type="match status" value="1"/>
</dbReference>
<dbReference type="PANTHER" id="PTHR34145">
    <property type="entry name" value="OS02G0105600 PROTEIN"/>
    <property type="match status" value="1"/>
</dbReference>
<dbReference type="InterPro" id="IPR055357">
    <property type="entry name" value="LRR_At1g61320_AtMIF1"/>
</dbReference>